<proteinExistence type="predicted"/>
<name>A0A835G7P8_SPOEX</name>
<evidence type="ECO:0000313" key="1">
    <source>
        <dbReference type="EMBL" id="KAF9408069.1"/>
    </source>
</evidence>
<dbReference type="EMBL" id="JACKWZ010000410">
    <property type="protein sequence ID" value="KAF9408069.1"/>
    <property type="molecule type" value="Genomic_DNA"/>
</dbReference>
<protein>
    <submittedName>
        <fullName evidence="1">Uncharacterized protein</fullName>
    </submittedName>
</protein>
<gene>
    <name evidence="1" type="ORF">HW555_012131</name>
</gene>
<reference evidence="1" key="1">
    <citation type="submission" date="2020-08" db="EMBL/GenBank/DDBJ databases">
        <title>Spodoptera exigua strain:BAW_Kor-Di-RS1 Genome sequencing and assembly.</title>
        <authorList>
            <person name="Kim J."/>
            <person name="Nam H.Y."/>
            <person name="Kwon M."/>
            <person name="Choi J.H."/>
            <person name="Cho S.R."/>
            <person name="Kim G.-H."/>
        </authorList>
    </citation>
    <scope>NUCLEOTIDE SEQUENCE</scope>
    <source>
        <strain evidence="1">BAW_Kor-Di-RS1</strain>
        <tissue evidence="1">Whole-body</tissue>
    </source>
</reference>
<comment type="caution">
    <text evidence="1">The sequence shown here is derived from an EMBL/GenBank/DDBJ whole genome shotgun (WGS) entry which is preliminary data.</text>
</comment>
<evidence type="ECO:0000313" key="2">
    <source>
        <dbReference type="Proteomes" id="UP000648187"/>
    </source>
</evidence>
<dbReference type="AlphaFoldDB" id="A0A835G7P8"/>
<organism evidence="1 2">
    <name type="scientific">Spodoptera exigua</name>
    <name type="common">Beet armyworm</name>
    <name type="synonym">Noctua fulgens</name>
    <dbReference type="NCBI Taxonomy" id="7107"/>
    <lineage>
        <taxon>Eukaryota</taxon>
        <taxon>Metazoa</taxon>
        <taxon>Ecdysozoa</taxon>
        <taxon>Arthropoda</taxon>
        <taxon>Hexapoda</taxon>
        <taxon>Insecta</taxon>
        <taxon>Pterygota</taxon>
        <taxon>Neoptera</taxon>
        <taxon>Endopterygota</taxon>
        <taxon>Lepidoptera</taxon>
        <taxon>Glossata</taxon>
        <taxon>Ditrysia</taxon>
        <taxon>Noctuoidea</taxon>
        <taxon>Noctuidae</taxon>
        <taxon>Amphipyrinae</taxon>
        <taxon>Spodoptera</taxon>
    </lineage>
</organism>
<keyword evidence="2" id="KW-1185">Reference proteome</keyword>
<accession>A0A835G7P8</accession>
<dbReference type="Proteomes" id="UP000648187">
    <property type="component" value="Unassembled WGS sequence"/>
</dbReference>
<sequence>MNSDELVLTVGEDQLMSCVEEHAGDIVVVATARVHLPSLRLVRCSAQWYLSIVHPPEFDLSVVSGRYYERQAWVEGGPVHSSVVALQDMFDDSISLQYQLLSATLRSVACGFLKCSARPVGPGATLFFLRPEKSHTLTD</sequence>